<dbReference type="Proteomes" id="UP000199820">
    <property type="component" value="Unassembled WGS sequence"/>
</dbReference>
<feature type="transmembrane region" description="Helical" evidence="8">
    <location>
        <begin position="413"/>
        <end position="433"/>
    </location>
</feature>
<evidence type="ECO:0000313" key="10">
    <source>
        <dbReference type="Proteomes" id="UP000199820"/>
    </source>
</evidence>
<keyword evidence="6 8" id="KW-0472">Membrane</keyword>
<dbReference type="PANTHER" id="PTHR48086:SF7">
    <property type="entry name" value="SODIUM-SOLUTE SYMPORTER-RELATED"/>
    <property type="match status" value="1"/>
</dbReference>
<dbReference type="InterPro" id="IPR050277">
    <property type="entry name" value="Sodium:Solute_Symporter"/>
</dbReference>
<feature type="transmembrane region" description="Helical" evidence="8">
    <location>
        <begin position="154"/>
        <end position="172"/>
    </location>
</feature>
<feature type="transmembrane region" description="Helical" evidence="8">
    <location>
        <begin position="445"/>
        <end position="464"/>
    </location>
</feature>
<evidence type="ECO:0000256" key="4">
    <source>
        <dbReference type="ARBA" id="ARBA00022692"/>
    </source>
</evidence>
<feature type="transmembrane region" description="Helical" evidence="8">
    <location>
        <begin position="313"/>
        <end position="337"/>
    </location>
</feature>
<comment type="similarity">
    <text evidence="2 7">Belongs to the sodium:solute symporter (SSF) (TC 2.A.21) family.</text>
</comment>
<dbReference type="GO" id="GO:0005886">
    <property type="term" value="C:plasma membrane"/>
    <property type="evidence" value="ECO:0007669"/>
    <property type="project" value="TreeGrafter"/>
</dbReference>
<feature type="transmembrane region" description="Helical" evidence="8">
    <location>
        <begin position="6"/>
        <end position="26"/>
    </location>
</feature>
<dbReference type="AlphaFoldDB" id="A0A1I0GUV7"/>
<keyword evidence="10" id="KW-1185">Reference proteome</keyword>
<evidence type="ECO:0000256" key="8">
    <source>
        <dbReference type="SAM" id="Phobius"/>
    </source>
</evidence>
<dbReference type="STRING" id="1526.SAMN02910262_01870"/>
<dbReference type="EMBL" id="FOIL01000039">
    <property type="protein sequence ID" value="SET75140.1"/>
    <property type="molecule type" value="Genomic_DNA"/>
</dbReference>
<feature type="transmembrane region" description="Helical" evidence="8">
    <location>
        <begin position="384"/>
        <end position="406"/>
    </location>
</feature>
<evidence type="ECO:0000256" key="6">
    <source>
        <dbReference type="ARBA" id="ARBA00023136"/>
    </source>
</evidence>
<sequence length="565" mass="61403">MLMTLVDDLVVVALVCLIFGIGAYLSKKSSSSESFFNANHALPWSLCVGTLMASWYNGAGIMGTVGYVCTMGFAAFFLWSIGCHAVRFPLALWVAPRISVKAKGTIPELLRLNYGKFTSIMGAVVLVITCLSISEIACIGYIGEAGWNADKVLAAVIVVGISIALTCLSGLMGVAITDMIFFAMMVCCVCAVFPQMFFEVGGIHGFHAALDTVDPAMMTPLGGIPVPQAIILILLCINIYKDPTFYQRFAAAKSPKTGKRAMLTCFSIFMSFDLVIMMTGIVIRVLDPSLSSQPEVEYIRQVVMHLPVGVRGVFIVGVAGAIISTLDSYYLCGGEIIANDIIYMLRGDKRLSDRNSILVTRISAVVFGIIGLATAFRFDRVYDAFLFIASLSMTLLFVPMIAALMYDGRKTNVAGLASMIVGAASWIFFGYFLPIDIDGYVIDPVLIGLPLSLIAFVIGNRFGVDLTEKRKEDLLAKGTPAEEMVNEDRTLSEEYKKEIRIEWFGMDGALVLLYILLGCFYGYGIINQVEWIIGYGAPVIAMGIVIGVFAKYLTEVASVMNGKNR</sequence>
<dbReference type="PROSITE" id="PS50283">
    <property type="entry name" value="NA_SOLUT_SYMP_3"/>
    <property type="match status" value="1"/>
</dbReference>
<keyword evidence="4 8" id="KW-0812">Transmembrane</keyword>
<evidence type="ECO:0000256" key="1">
    <source>
        <dbReference type="ARBA" id="ARBA00004141"/>
    </source>
</evidence>
<dbReference type="eggNOG" id="COG0591">
    <property type="taxonomic scope" value="Bacteria"/>
</dbReference>
<comment type="subcellular location">
    <subcellularLocation>
        <location evidence="1">Membrane</location>
        <topology evidence="1">Multi-pass membrane protein</topology>
    </subcellularLocation>
</comment>
<proteinExistence type="inferred from homology"/>
<organism evidence="9 10">
    <name type="scientific">[Clostridium] aminophilum</name>
    <dbReference type="NCBI Taxonomy" id="1526"/>
    <lineage>
        <taxon>Bacteria</taxon>
        <taxon>Bacillati</taxon>
        <taxon>Bacillota</taxon>
        <taxon>Clostridia</taxon>
        <taxon>Lachnospirales</taxon>
        <taxon>Lachnospiraceae</taxon>
    </lineage>
</organism>
<dbReference type="InterPro" id="IPR001734">
    <property type="entry name" value="Na/solute_symporter"/>
</dbReference>
<dbReference type="CDD" id="cd10322">
    <property type="entry name" value="SLC5sbd"/>
    <property type="match status" value="1"/>
</dbReference>
<keyword evidence="3" id="KW-0813">Transport</keyword>
<feature type="transmembrane region" description="Helical" evidence="8">
    <location>
        <begin position="532"/>
        <end position="553"/>
    </location>
</feature>
<evidence type="ECO:0000313" key="9">
    <source>
        <dbReference type="EMBL" id="SET75140.1"/>
    </source>
</evidence>
<dbReference type="RefSeq" id="WP_074650008.1">
    <property type="nucleotide sequence ID" value="NZ_FOIL01000039.1"/>
</dbReference>
<protein>
    <submittedName>
        <fullName evidence="9">Solute:Na+ symporter, SSS family</fullName>
    </submittedName>
</protein>
<accession>A0A1I0GUV7</accession>
<feature type="transmembrane region" description="Helical" evidence="8">
    <location>
        <begin position="261"/>
        <end position="286"/>
    </location>
</feature>
<feature type="transmembrane region" description="Helical" evidence="8">
    <location>
        <begin position="117"/>
        <end position="142"/>
    </location>
</feature>
<feature type="transmembrane region" description="Helical" evidence="8">
    <location>
        <begin position="504"/>
        <end position="526"/>
    </location>
</feature>
<dbReference type="PANTHER" id="PTHR48086">
    <property type="entry name" value="SODIUM/PROLINE SYMPORTER-RELATED"/>
    <property type="match status" value="1"/>
</dbReference>
<evidence type="ECO:0000256" key="7">
    <source>
        <dbReference type="RuleBase" id="RU362091"/>
    </source>
</evidence>
<evidence type="ECO:0000256" key="5">
    <source>
        <dbReference type="ARBA" id="ARBA00022989"/>
    </source>
</evidence>
<name>A0A1I0GUV7_9FIRM</name>
<feature type="transmembrane region" description="Helical" evidence="8">
    <location>
        <begin position="179"/>
        <end position="198"/>
    </location>
</feature>
<evidence type="ECO:0000256" key="2">
    <source>
        <dbReference type="ARBA" id="ARBA00006434"/>
    </source>
</evidence>
<dbReference type="Gene3D" id="1.20.1730.10">
    <property type="entry name" value="Sodium/glucose cotransporter"/>
    <property type="match status" value="1"/>
</dbReference>
<gene>
    <name evidence="9" type="ORF">SAMN04487771_10394</name>
</gene>
<dbReference type="Pfam" id="PF00474">
    <property type="entry name" value="SSF"/>
    <property type="match status" value="1"/>
</dbReference>
<reference evidence="10" key="1">
    <citation type="submission" date="2016-10" db="EMBL/GenBank/DDBJ databases">
        <authorList>
            <person name="Varghese N."/>
            <person name="Submissions S."/>
        </authorList>
    </citation>
    <scope>NUCLEOTIDE SEQUENCE [LARGE SCALE GENOMIC DNA]</scope>
    <source>
        <strain evidence="10">KH1P1</strain>
    </source>
</reference>
<feature type="transmembrane region" description="Helical" evidence="8">
    <location>
        <begin position="358"/>
        <end position="378"/>
    </location>
</feature>
<keyword evidence="5 8" id="KW-1133">Transmembrane helix</keyword>
<dbReference type="InterPro" id="IPR038377">
    <property type="entry name" value="Na/Glc_symporter_sf"/>
</dbReference>
<dbReference type="GO" id="GO:0022857">
    <property type="term" value="F:transmembrane transporter activity"/>
    <property type="evidence" value="ECO:0007669"/>
    <property type="project" value="InterPro"/>
</dbReference>
<evidence type="ECO:0000256" key="3">
    <source>
        <dbReference type="ARBA" id="ARBA00022448"/>
    </source>
</evidence>
<feature type="transmembrane region" description="Helical" evidence="8">
    <location>
        <begin position="218"/>
        <end position="240"/>
    </location>
</feature>